<comment type="caution">
    <text evidence="2">The sequence shown here is derived from an EMBL/GenBank/DDBJ whole genome shotgun (WGS) entry which is preliminary data.</text>
</comment>
<reference evidence="3" key="1">
    <citation type="journal article" date="2019" name="Int. J. Syst. Evol. Microbiol.">
        <title>The Global Catalogue of Microorganisms (GCM) 10K type strain sequencing project: providing services to taxonomists for standard genome sequencing and annotation.</title>
        <authorList>
            <consortium name="The Broad Institute Genomics Platform"/>
            <consortium name="The Broad Institute Genome Sequencing Center for Infectious Disease"/>
            <person name="Wu L."/>
            <person name="Ma J."/>
        </authorList>
    </citation>
    <scope>NUCLEOTIDE SEQUENCE [LARGE SCALE GENOMIC DNA]</scope>
    <source>
        <strain evidence="3">CCUG 62414</strain>
    </source>
</reference>
<dbReference type="InterPro" id="IPR012341">
    <property type="entry name" value="6hp_glycosidase-like_sf"/>
</dbReference>
<name>A0ABW3JKP6_9FLAO</name>
<proteinExistence type="predicted"/>
<dbReference type="Pfam" id="PF07470">
    <property type="entry name" value="Glyco_hydro_88"/>
    <property type="match status" value="1"/>
</dbReference>
<dbReference type="InterPro" id="IPR010905">
    <property type="entry name" value="Glyco_hydro_88"/>
</dbReference>
<keyword evidence="1 2" id="KW-0378">Hydrolase</keyword>
<dbReference type="GO" id="GO:0016787">
    <property type="term" value="F:hydrolase activity"/>
    <property type="evidence" value="ECO:0007669"/>
    <property type="project" value="UniProtKB-KW"/>
</dbReference>
<dbReference type="SUPFAM" id="SSF48208">
    <property type="entry name" value="Six-hairpin glycosidases"/>
    <property type="match status" value="1"/>
</dbReference>
<accession>A0ABW3JKP6</accession>
<dbReference type="PANTHER" id="PTHR33886:SF8">
    <property type="entry name" value="UNSATURATED RHAMNOGALACTURONAN HYDROLASE (EUROFUNG)"/>
    <property type="match status" value="1"/>
</dbReference>
<dbReference type="PANTHER" id="PTHR33886">
    <property type="entry name" value="UNSATURATED RHAMNOGALACTURONAN HYDROLASE (EUROFUNG)"/>
    <property type="match status" value="1"/>
</dbReference>
<evidence type="ECO:0000256" key="1">
    <source>
        <dbReference type="ARBA" id="ARBA00022801"/>
    </source>
</evidence>
<organism evidence="2 3">
    <name type="scientific">Mariniflexile jejuense</name>
    <dbReference type="NCBI Taxonomy" id="1173582"/>
    <lineage>
        <taxon>Bacteria</taxon>
        <taxon>Pseudomonadati</taxon>
        <taxon>Bacteroidota</taxon>
        <taxon>Flavobacteriia</taxon>
        <taxon>Flavobacteriales</taxon>
        <taxon>Flavobacteriaceae</taxon>
        <taxon>Mariniflexile</taxon>
    </lineage>
</organism>
<evidence type="ECO:0000313" key="3">
    <source>
        <dbReference type="Proteomes" id="UP001597061"/>
    </source>
</evidence>
<gene>
    <name evidence="2" type="ORF">ACFQ1R_08610</name>
</gene>
<protein>
    <submittedName>
        <fullName evidence="2">Glycoside hydrolase family 105 protein</fullName>
    </submittedName>
</protein>
<dbReference type="InterPro" id="IPR052043">
    <property type="entry name" value="PolySaccharide_Degr_Enz"/>
</dbReference>
<keyword evidence="3" id="KW-1185">Reference proteome</keyword>
<dbReference type="Gene3D" id="1.50.10.10">
    <property type="match status" value="1"/>
</dbReference>
<dbReference type="Proteomes" id="UP001597061">
    <property type="component" value="Unassembled WGS sequence"/>
</dbReference>
<evidence type="ECO:0000313" key="2">
    <source>
        <dbReference type="EMBL" id="MFD0990156.1"/>
    </source>
</evidence>
<dbReference type="RefSeq" id="WP_379925750.1">
    <property type="nucleotide sequence ID" value="NZ_JBHTJI010000001.1"/>
</dbReference>
<dbReference type="EMBL" id="JBHTJI010000001">
    <property type="protein sequence ID" value="MFD0990156.1"/>
    <property type="molecule type" value="Genomic_DNA"/>
</dbReference>
<dbReference type="InterPro" id="IPR008928">
    <property type="entry name" value="6-hairpin_glycosidase_sf"/>
</dbReference>
<sequence length="410" mass="47307">MIYKSKISLIIFIVFLSVINVSFSQTNKKTNEKDPSNDRLLISDSLKWSERMALSILKRNPKAWDIDYIPEPKWEYKVGLVLKAYERLYEATKNEAYYNYIKDFVDTMIDSTGTIKGYELESYNIDLINSGKLLFNLYDKTKEDRYLVAIKTLSKQLENHPRTKSGGFWHKKIYPNQMWLDGLYMGEPFYAQYTVEFENGKNLDDVAHQFELLHKHAFDKKTGLYFHAWDESKQMPWANKETGTAPNIWLRALGWYAMALVDVLDYMPEAHPKHQELVVYLNELAEASSHFQDESGLWYQVPNMQNKEGNYLEASGSAMFIYAFAKGTHKGYLPNKFETIANKGFDGLINKLVTVDEDGEVHLNQICKSAGLGGNPYRDGSYGYYLSEPILTDNSHGLGPFIMAALELRR</sequence>